<dbReference type="Proteomes" id="UP000034231">
    <property type="component" value="Unassembled WGS sequence"/>
</dbReference>
<proteinExistence type="predicted"/>
<protein>
    <submittedName>
        <fullName evidence="2">Uncharacterized protein</fullName>
    </submittedName>
</protein>
<evidence type="ECO:0000313" key="3">
    <source>
        <dbReference type="Proteomes" id="UP000034231"/>
    </source>
</evidence>
<feature type="transmembrane region" description="Helical" evidence="1">
    <location>
        <begin position="298"/>
        <end position="318"/>
    </location>
</feature>
<evidence type="ECO:0000256" key="1">
    <source>
        <dbReference type="SAM" id="Phobius"/>
    </source>
</evidence>
<sequence length="339" mass="37532">MFHYQKLRISIAFFLSILLAILFVFLAPPNQFRSHPILAAESSITPEEITVSATIGTTTSMIIYGYAPSLSKVQLTGNGISEERSAAANGYFSFDNIGTTSTASVYPELCLRAYIGKLSTQPTCIPSLPRVNHIYEIGPVILSPIISVEQNIFVLGTQVVLNGTTIPNSKVNIYLAERRINLALVSRVLAYQIPIYEVTSNNLGNFQFNLPSNSTAKWKVYAATTYLSSASPKSNTLNFTVESNISYYLKKIEETIKKTINIITTIVTTKNSDENKPNDQTGFNNISTSEVEVFRSRLTLFVIFAEGIILLLLVIIILKKTRKNNKKKAQGDHSNQTSQ</sequence>
<keyword evidence="1" id="KW-1133">Transmembrane helix</keyword>
<dbReference type="EMBL" id="LBTX01000032">
    <property type="protein sequence ID" value="KKQ48445.1"/>
    <property type="molecule type" value="Genomic_DNA"/>
</dbReference>
<gene>
    <name evidence="2" type="ORF">US68_C0032G0006</name>
</gene>
<dbReference type="PATRIC" id="fig|1618488.3.peg.1016"/>
<comment type="caution">
    <text evidence="2">The sequence shown here is derived from an EMBL/GenBank/DDBJ whole genome shotgun (WGS) entry which is preliminary data.</text>
</comment>
<organism evidence="2 3">
    <name type="scientific">Candidatus Shapirobacteria bacterium GW2011_GWE1_38_10</name>
    <dbReference type="NCBI Taxonomy" id="1618488"/>
    <lineage>
        <taxon>Bacteria</taxon>
        <taxon>Candidatus Shapironibacteriota</taxon>
    </lineage>
</organism>
<keyword evidence="1" id="KW-0812">Transmembrane</keyword>
<name>A0A0G0IBT8_9BACT</name>
<keyword evidence="1" id="KW-0472">Membrane</keyword>
<evidence type="ECO:0000313" key="2">
    <source>
        <dbReference type="EMBL" id="KKQ48445.1"/>
    </source>
</evidence>
<dbReference type="AlphaFoldDB" id="A0A0G0IBT8"/>
<reference evidence="2 3" key="1">
    <citation type="journal article" date="2015" name="Nature">
        <title>rRNA introns, odd ribosomes, and small enigmatic genomes across a large radiation of phyla.</title>
        <authorList>
            <person name="Brown C.T."/>
            <person name="Hug L.A."/>
            <person name="Thomas B.C."/>
            <person name="Sharon I."/>
            <person name="Castelle C.J."/>
            <person name="Singh A."/>
            <person name="Wilkins M.J."/>
            <person name="Williams K.H."/>
            <person name="Banfield J.F."/>
        </authorList>
    </citation>
    <scope>NUCLEOTIDE SEQUENCE [LARGE SCALE GENOMIC DNA]</scope>
</reference>
<accession>A0A0G0IBT8</accession>